<dbReference type="Proteomes" id="UP000629619">
    <property type="component" value="Unassembled WGS sequence"/>
</dbReference>
<protein>
    <recommendedName>
        <fullName evidence="3">YbaB/EbfC DNA-binding family protein</fullName>
    </recommendedName>
</protein>
<accession>A0A919TM13</accession>
<dbReference type="RefSeq" id="WP_203683226.1">
    <property type="nucleotide sequence ID" value="NZ_BOMW01000054.1"/>
</dbReference>
<dbReference type="InterPro" id="IPR036894">
    <property type="entry name" value="YbaB-like_sf"/>
</dbReference>
<comment type="caution">
    <text evidence="1">The sequence shown here is derived from an EMBL/GenBank/DDBJ whole genome shotgun (WGS) entry which is preliminary data.</text>
</comment>
<evidence type="ECO:0000313" key="1">
    <source>
        <dbReference type="EMBL" id="GIF07836.1"/>
    </source>
</evidence>
<proteinExistence type="predicted"/>
<organism evidence="1 2">
    <name type="scientific">Actinoplanes siamensis</name>
    <dbReference type="NCBI Taxonomy" id="1223317"/>
    <lineage>
        <taxon>Bacteria</taxon>
        <taxon>Bacillati</taxon>
        <taxon>Actinomycetota</taxon>
        <taxon>Actinomycetes</taxon>
        <taxon>Micromonosporales</taxon>
        <taxon>Micromonosporaceae</taxon>
        <taxon>Actinoplanes</taxon>
    </lineage>
</organism>
<dbReference type="EMBL" id="BOMW01000054">
    <property type="protein sequence ID" value="GIF07836.1"/>
    <property type="molecule type" value="Genomic_DNA"/>
</dbReference>
<name>A0A919TM13_9ACTN</name>
<evidence type="ECO:0008006" key="3">
    <source>
        <dbReference type="Google" id="ProtNLM"/>
    </source>
</evidence>
<sequence length="144" mass="15495">MTYDAGGVERLDALLTRATHALRDVGTVGNSTDPPSAEGAAADNLVRVRVSPNRIEALTIDGRAMRLGSAELAARISQALNDAFSALSRTERQTSDLAREARAASQALAERVSAIQDESARSMTMFVHAMQQLTDRIEQNGRRS</sequence>
<dbReference type="Gene3D" id="3.30.1310.10">
    <property type="entry name" value="Nucleoid-associated protein YbaB-like domain"/>
    <property type="match status" value="1"/>
</dbReference>
<reference evidence="1" key="1">
    <citation type="submission" date="2021-01" db="EMBL/GenBank/DDBJ databases">
        <title>Whole genome shotgun sequence of Actinoplanes siamensis NBRC 109076.</title>
        <authorList>
            <person name="Komaki H."/>
            <person name="Tamura T."/>
        </authorList>
    </citation>
    <scope>NUCLEOTIDE SEQUENCE</scope>
    <source>
        <strain evidence="1">NBRC 109076</strain>
    </source>
</reference>
<dbReference type="AlphaFoldDB" id="A0A919TM13"/>
<keyword evidence="2" id="KW-1185">Reference proteome</keyword>
<gene>
    <name evidence="1" type="ORF">Asi03nite_53740</name>
</gene>
<evidence type="ECO:0000313" key="2">
    <source>
        <dbReference type="Proteomes" id="UP000629619"/>
    </source>
</evidence>